<dbReference type="SUPFAM" id="SSF56266">
    <property type="entry name" value="DmpA/ArgJ-like"/>
    <property type="match status" value="1"/>
</dbReference>
<protein>
    <submittedName>
        <fullName evidence="2">P1 family peptidase</fullName>
    </submittedName>
</protein>
<dbReference type="EMBL" id="BAAAQR010000014">
    <property type="protein sequence ID" value="GAA2153473.1"/>
    <property type="molecule type" value="Genomic_DNA"/>
</dbReference>
<accession>A0ABP5LWL1</accession>
<evidence type="ECO:0000256" key="1">
    <source>
        <dbReference type="ARBA" id="ARBA00007068"/>
    </source>
</evidence>
<evidence type="ECO:0000313" key="2">
    <source>
        <dbReference type="EMBL" id="GAA2153473.1"/>
    </source>
</evidence>
<dbReference type="Gene3D" id="3.60.70.12">
    <property type="entry name" value="L-amino peptidase D-ALA esterase/amidase"/>
    <property type="match status" value="1"/>
</dbReference>
<comment type="similarity">
    <text evidence="1">Belongs to the peptidase S58 family.</text>
</comment>
<gene>
    <name evidence="2" type="ORF">GCM10009844_37920</name>
</gene>
<dbReference type="Pfam" id="PF03576">
    <property type="entry name" value="Peptidase_S58"/>
    <property type="match status" value="1"/>
</dbReference>
<organism evidence="2 3">
    <name type="scientific">Nocardioides koreensis</name>
    <dbReference type="NCBI Taxonomy" id="433651"/>
    <lineage>
        <taxon>Bacteria</taxon>
        <taxon>Bacillati</taxon>
        <taxon>Actinomycetota</taxon>
        <taxon>Actinomycetes</taxon>
        <taxon>Propionibacteriales</taxon>
        <taxon>Nocardioidaceae</taxon>
        <taxon>Nocardioides</taxon>
    </lineage>
</organism>
<reference evidence="3" key="1">
    <citation type="journal article" date="2019" name="Int. J. Syst. Evol. Microbiol.">
        <title>The Global Catalogue of Microorganisms (GCM) 10K type strain sequencing project: providing services to taxonomists for standard genome sequencing and annotation.</title>
        <authorList>
            <consortium name="The Broad Institute Genomics Platform"/>
            <consortium name="The Broad Institute Genome Sequencing Center for Infectious Disease"/>
            <person name="Wu L."/>
            <person name="Ma J."/>
        </authorList>
    </citation>
    <scope>NUCLEOTIDE SEQUENCE [LARGE SCALE GENOMIC DNA]</scope>
    <source>
        <strain evidence="3">JCM 16022</strain>
    </source>
</reference>
<keyword evidence="3" id="KW-1185">Reference proteome</keyword>
<comment type="caution">
    <text evidence="2">The sequence shown here is derived from an EMBL/GenBank/DDBJ whole genome shotgun (WGS) entry which is preliminary data.</text>
</comment>
<evidence type="ECO:0000313" key="3">
    <source>
        <dbReference type="Proteomes" id="UP001501771"/>
    </source>
</evidence>
<dbReference type="InterPro" id="IPR005321">
    <property type="entry name" value="Peptidase_S58_DmpA"/>
</dbReference>
<sequence length="358" mass="36662">MPRARDLGLRIGTLPTGPTNSVLDVAGVGVGHATVHRDEPPPPQGRGLARTGVTTVVLAEDAYHRPVPAGGAVLNGAGECTGFLTAAEWGSAETPVHLTSTMQLGRVYDAACEIELEEHPEVADDVVIPIVGECDDSHLNDCRRMQVTAEDVRVARRAALVSRGSGVPPDEGAVGAGTGMSCLGFKGGIGTASRVTAEGHTVGVLLLTNYGVREQLVVAGVPVGRLLPPAPSAPTKPAGSCLGLVVTDAPVDGASCARLARRIGLGLARTGSVAHHGSGEIFLGFGTGRRLDRDGRPDGTPLVSGRALDPLFSAVVEAAEEAVLNSMLTAPTTVGRDGHSSESLHSPEVLALLDGVRR</sequence>
<dbReference type="RefSeq" id="WP_344156106.1">
    <property type="nucleotide sequence ID" value="NZ_BAAAQR010000014.1"/>
</dbReference>
<dbReference type="InterPro" id="IPR016117">
    <property type="entry name" value="ArgJ-like_dom_sf"/>
</dbReference>
<proteinExistence type="inferred from homology"/>
<dbReference type="PANTHER" id="PTHR36512:SF3">
    <property type="entry name" value="BLR5678 PROTEIN"/>
    <property type="match status" value="1"/>
</dbReference>
<name>A0ABP5LWL1_9ACTN</name>
<dbReference type="PANTHER" id="PTHR36512">
    <property type="entry name" value="D-AMINOPEPTIDASE"/>
    <property type="match status" value="1"/>
</dbReference>
<dbReference type="Proteomes" id="UP001501771">
    <property type="component" value="Unassembled WGS sequence"/>
</dbReference>